<keyword evidence="2" id="KW-0732">Signal</keyword>
<accession>A0AAD3N068</accession>
<name>A0AAD3N068_LATJO</name>
<feature type="transmembrane region" description="Helical" evidence="1">
    <location>
        <begin position="122"/>
        <end position="146"/>
    </location>
</feature>
<evidence type="ECO:0000313" key="3">
    <source>
        <dbReference type="EMBL" id="GLD62645.1"/>
    </source>
</evidence>
<dbReference type="InterPro" id="IPR043406">
    <property type="entry name" value="EPCAM/Trop-2"/>
</dbReference>
<dbReference type="Proteomes" id="UP001279410">
    <property type="component" value="Unassembled WGS sequence"/>
</dbReference>
<protein>
    <submittedName>
        <fullName evidence="3">Epithelial cell adhesion molecule</fullName>
    </submittedName>
</protein>
<evidence type="ECO:0000256" key="2">
    <source>
        <dbReference type="SAM" id="SignalP"/>
    </source>
</evidence>
<dbReference type="PANTHER" id="PTHR14168:SF4">
    <property type="entry name" value="EPITHELIAL CELL ADHESION MOLECULE PRECURSOR"/>
    <property type="match status" value="1"/>
</dbReference>
<keyword evidence="4" id="KW-1185">Reference proteome</keyword>
<proteinExistence type="predicted"/>
<reference evidence="3" key="1">
    <citation type="submission" date="2022-08" db="EMBL/GenBank/DDBJ databases">
        <title>Genome sequencing of akame (Lates japonicus).</title>
        <authorList>
            <person name="Hashiguchi Y."/>
            <person name="Takahashi H."/>
        </authorList>
    </citation>
    <scope>NUCLEOTIDE SEQUENCE</scope>
    <source>
        <strain evidence="3">Kochi</strain>
    </source>
</reference>
<feature type="signal peptide" evidence="2">
    <location>
        <begin position="1"/>
        <end position="18"/>
    </location>
</feature>
<feature type="chain" id="PRO_5042295369" evidence="2">
    <location>
        <begin position="19"/>
        <end position="149"/>
    </location>
</feature>
<sequence>MKIWIAIVLSAFAVGTSAQTCSCETLKWATCEESPCSCTILVGNNEKQTLDCTKLIPKCFLMKAEMYRARKGQDTRQGAAPCSRTTGCLSPLGSQKLELEKILVDYVDEKAPTFTMKIPTDGIIAVIVGLAVLDVIGGLLVLVSVCHHR</sequence>
<dbReference type="AlphaFoldDB" id="A0AAD3N068"/>
<dbReference type="EMBL" id="BRZM01000054">
    <property type="protein sequence ID" value="GLD62645.1"/>
    <property type="molecule type" value="Genomic_DNA"/>
</dbReference>
<keyword evidence="1" id="KW-0472">Membrane</keyword>
<gene>
    <name evidence="3" type="ORF">AKAME5_001434000</name>
</gene>
<evidence type="ECO:0000256" key="1">
    <source>
        <dbReference type="SAM" id="Phobius"/>
    </source>
</evidence>
<organism evidence="3 4">
    <name type="scientific">Lates japonicus</name>
    <name type="common">Japanese lates</name>
    <dbReference type="NCBI Taxonomy" id="270547"/>
    <lineage>
        <taxon>Eukaryota</taxon>
        <taxon>Metazoa</taxon>
        <taxon>Chordata</taxon>
        <taxon>Craniata</taxon>
        <taxon>Vertebrata</taxon>
        <taxon>Euteleostomi</taxon>
        <taxon>Actinopterygii</taxon>
        <taxon>Neopterygii</taxon>
        <taxon>Teleostei</taxon>
        <taxon>Neoteleostei</taxon>
        <taxon>Acanthomorphata</taxon>
        <taxon>Carangaria</taxon>
        <taxon>Carangaria incertae sedis</taxon>
        <taxon>Centropomidae</taxon>
        <taxon>Lates</taxon>
    </lineage>
</organism>
<comment type="caution">
    <text evidence="3">The sequence shown here is derived from an EMBL/GenBank/DDBJ whole genome shotgun (WGS) entry which is preliminary data.</text>
</comment>
<dbReference type="PANTHER" id="PTHR14168">
    <property type="entry name" value="TUMOR-ASSOCIATED CALCIUM SIGNAL TRANSDUCER"/>
    <property type="match status" value="1"/>
</dbReference>
<keyword evidence="1" id="KW-1133">Transmembrane helix</keyword>
<dbReference type="GO" id="GO:0016020">
    <property type="term" value="C:membrane"/>
    <property type="evidence" value="ECO:0007669"/>
    <property type="project" value="InterPro"/>
</dbReference>
<keyword evidence="1" id="KW-0812">Transmembrane</keyword>
<evidence type="ECO:0000313" key="4">
    <source>
        <dbReference type="Proteomes" id="UP001279410"/>
    </source>
</evidence>